<organism evidence="2">
    <name type="scientific">Rhodosorus marinus</name>
    <dbReference type="NCBI Taxonomy" id="101924"/>
    <lineage>
        <taxon>Eukaryota</taxon>
        <taxon>Rhodophyta</taxon>
        <taxon>Stylonematophyceae</taxon>
        <taxon>Stylonematales</taxon>
        <taxon>Stylonemataceae</taxon>
        <taxon>Rhodosorus</taxon>
    </lineage>
</organism>
<proteinExistence type="predicted"/>
<sequence>MMLMEKRMPLGRGIGPLDDYEVLSPQMDDEHTEEALLCRNCERKVVDFGSAVDDSEKGLFCNRECMWSSVFGGLKKKKKVEERRRHGKREQNKETIRRQLGPSLMDLEKMRAVEDLEDDEYDLNAMFVYHALMAQSYTLLNRA</sequence>
<name>A0A7S3EN92_9RHOD</name>
<dbReference type="EMBL" id="HBHW01040584">
    <property type="protein sequence ID" value="CAE0063114.1"/>
    <property type="molecule type" value="Transcribed_RNA"/>
</dbReference>
<feature type="region of interest" description="Disordered" evidence="1">
    <location>
        <begin position="79"/>
        <end position="101"/>
    </location>
</feature>
<evidence type="ECO:0000313" key="2">
    <source>
        <dbReference type="EMBL" id="CAE0063114.1"/>
    </source>
</evidence>
<protein>
    <submittedName>
        <fullName evidence="2">Uncharacterized protein</fullName>
    </submittedName>
</protein>
<evidence type="ECO:0000256" key="1">
    <source>
        <dbReference type="SAM" id="MobiDB-lite"/>
    </source>
</evidence>
<dbReference type="AlphaFoldDB" id="A0A7S3EN92"/>
<accession>A0A7S3EN92</accession>
<feature type="compositionally biased region" description="Basic and acidic residues" evidence="1">
    <location>
        <begin position="79"/>
        <end position="97"/>
    </location>
</feature>
<reference evidence="2" key="1">
    <citation type="submission" date="2021-01" db="EMBL/GenBank/DDBJ databases">
        <authorList>
            <person name="Corre E."/>
            <person name="Pelletier E."/>
            <person name="Niang G."/>
            <person name="Scheremetjew M."/>
            <person name="Finn R."/>
            <person name="Kale V."/>
            <person name="Holt S."/>
            <person name="Cochrane G."/>
            <person name="Meng A."/>
            <person name="Brown T."/>
            <person name="Cohen L."/>
        </authorList>
    </citation>
    <scope>NUCLEOTIDE SEQUENCE</scope>
    <source>
        <strain evidence="2">CCMP 769</strain>
    </source>
</reference>
<gene>
    <name evidence="2" type="ORF">RMAR00112_LOCUS31186</name>
</gene>